<evidence type="ECO:0000256" key="3">
    <source>
        <dbReference type="ARBA" id="ARBA00017144"/>
    </source>
</evidence>
<dbReference type="InterPro" id="IPR027417">
    <property type="entry name" value="P-loop_NTPase"/>
</dbReference>
<dbReference type="Proteomes" id="UP000053405">
    <property type="component" value="Unassembled WGS sequence"/>
</dbReference>
<evidence type="ECO:0000256" key="4">
    <source>
        <dbReference type="ARBA" id="ARBA00022679"/>
    </source>
</evidence>
<dbReference type="STRING" id="1121927.GOHSU_40_00060"/>
<evidence type="ECO:0000256" key="8">
    <source>
        <dbReference type="ARBA" id="ARBA00022840"/>
    </source>
</evidence>
<dbReference type="PANTHER" id="PTHR10344:SF4">
    <property type="entry name" value="UMP-CMP KINASE 2, MITOCHONDRIAL"/>
    <property type="match status" value="1"/>
</dbReference>
<evidence type="ECO:0000256" key="6">
    <source>
        <dbReference type="ARBA" id="ARBA00022741"/>
    </source>
</evidence>
<proteinExistence type="inferred from homology"/>
<feature type="domain" description="Thymidylate kinase-like" evidence="11">
    <location>
        <begin position="7"/>
        <end position="188"/>
    </location>
</feature>
<dbReference type="PROSITE" id="PS01331">
    <property type="entry name" value="THYMIDYLATE_KINASE"/>
    <property type="match status" value="1"/>
</dbReference>
<dbReference type="GO" id="GO:0006227">
    <property type="term" value="P:dUDP biosynthetic process"/>
    <property type="evidence" value="ECO:0007669"/>
    <property type="project" value="TreeGrafter"/>
</dbReference>
<evidence type="ECO:0000259" key="11">
    <source>
        <dbReference type="Pfam" id="PF02223"/>
    </source>
</evidence>
<reference evidence="12 13" key="1">
    <citation type="submission" date="2012-12" db="EMBL/GenBank/DDBJ databases">
        <title>Whole genome shotgun sequence of Gordonia hirsuta NBRC 16056.</title>
        <authorList>
            <person name="Isaki-Nakamura S."/>
            <person name="Hosoyama A."/>
            <person name="Tsuchikane K."/>
            <person name="Katsumata H."/>
            <person name="Baba S."/>
            <person name="Yamazaki S."/>
            <person name="Fujita N."/>
        </authorList>
    </citation>
    <scope>NUCLEOTIDE SEQUENCE [LARGE SCALE GENOMIC DNA]</scope>
    <source>
        <strain evidence="12 13">NBRC 16056</strain>
    </source>
</reference>
<dbReference type="PANTHER" id="PTHR10344">
    <property type="entry name" value="THYMIDYLATE KINASE"/>
    <property type="match status" value="1"/>
</dbReference>
<dbReference type="InterPro" id="IPR018094">
    <property type="entry name" value="Thymidylate_kinase"/>
</dbReference>
<dbReference type="eggNOG" id="COG0125">
    <property type="taxonomic scope" value="Bacteria"/>
</dbReference>
<dbReference type="InterPro" id="IPR039430">
    <property type="entry name" value="Thymidylate_kin-like_dom"/>
</dbReference>
<dbReference type="GO" id="GO:0006235">
    <property type="term" value="P:dTTP biosynthetic process"/>
    <property type="evidence" value="ECO:0007669"/>
    <property type="project" value="UniProtKB-UniRule"/>
</dbReference>
<keyword evidence="5 10" id="KW-0545">Nucleotide biosynthesis</keyword>
<comment type="similarity">
    <text evidence="1 10">Belongs to the thymidylate kinase family.</text>
</comment>
<dbReference type="AlphaFoldDB" id="L7LEC6"/>
<evidence type="ECO:0000256" key="1">
    <source>
        <dbReference type="ARBA" id="ARBA00009776"/>
    </source>
</evidence>
<evidence type="ECO:0000256" key="7">
    <source>
        <dbReference type="ARBA" id="ARBA00022777"/>
    </source>
</evidence>
<keyword evidence="13" id="KW-1185">Reference proteome</keyword>
<accession>L7LEC6</accession>
<dbReference type="RefSeq" id="WP_005942519.1">
    <property type="nucleotide sequence ID" value="NZ_ATVK01000059.1"/>
</dbReference>
<comment type="caution">
    <text evidence="10">Lacks conserved residue(s) required for the propagation of feature annotation.</text>
</comment>
<evidence type="ECO:0000313" key="12">
    <source>
        <dbReference type="EMBL" id="GAC58422.1"/>
    </source>
</evidence>
<keyword evidence="8 10" id="KW-0067">ATP-binding</keyword>
<dbReference type="GO" id="GO:0006233">
    <property type="term" value="P:dTDP biosynthetic process"/>
    <property type="evidence" value="ECO:0007669"/>
    <property type="project" value="InterPro"/>
</dbReference>
<dbReference type="Gene3D" id="3.40.50.300">
    <property type="entry name" value="P-loop containing nucleotide triphosphate hydrolases"/>
    <property type="match status" value="1"/>
</dbReference>
<dbReference type="GO" id="GO:0005524">
    <property type="term" value="F:ATP binding"/>
    <property type="evidence" value="ECO:0007669"/>
    <property type="project" value="UniProtKB-UniRule"/>
</dbReference>
<organism evidence="12 13">
    <name type="scientific">Gordonia hirsuta DSM 44140 = NBRC 16056</name>
    <dbReference type="NCBI Taxonomy" id="1121927"/>
    <lineage>
        <taxon>Bacteria</taxon>
        <taxon>Bacillati</taxon>
        <taxon>Actinomycetota</taxon>
        <taxon>Actinomycetes</taxon>
        <taxon>Mycobacteriales</taxon>
        <taxon>Gordoniaceae</taxon>
        <taxon>Gordonia</taxon>
    </lineage>
</organism>
<gene>
    <name evidence="10 12" type="primary">tmk</name>
    <name evidence="12" type="ORF">GOHSU_40_00060</name>
</gene>
<protein>
    <recommendedName>
        <fullName evidence="3 10">Thymidylate kinase</fullName>
        <ecNumber evidence="2 10">2.7.4.9</ecNumber>
    </recommendedName>
    <alternativeName>
        <fullName evidence="10">dTMP kinase</fullName>
    </alternativeName>
</protein>
<dbReference type="EMBL" id="BANT01000040">
    <property type="protein sequence ID" value="GAC58422.1"/>
    <property type="molecule type" value="Genomic_DNA"/>
</dbReference>
<name>L7LEC6_9ACTN</name>
<comment type="caution">
    <text evidence="12">The sequence shown here is derived from an EMBL/GenBank/DDBJ whole genome shotgun (WGS) entry which is preliminary data.</text>
</comment>
<dbReference type="NCBIfam" id="NF005923">
    <property type="entry name" value="PRK07933.1"/>
    <property type="match status" value="1"/>
</dbReference>
<comment type="function">
    <text evidence="10">Phosphorylation of dTMP to form dTDP in both de novo and salvage pathways of dTTP synthesis.</text>
</comment>
<dbReference type="Pfam" id="PF02223">
    <property type="entry name" value="Thymidylate_kin"/>
    <property type="match status" value="1"/>
</dbReference>
<dbReference type="OrthoDB" id="9774907at2"/>
<dbReference type="EC" id="2.7.4.9" evidence="2 10"/>
<keyword evidence="4 10" id="KW-0808">Transferase</keyword>
<evidence type="ECO:0000256" key="2">
    <source>
        <dbReference type="ARBA" id="ARBA00012980"/>
    </source>
</evidence>
<sequence length="210" mass="22712">MGILVAIEGLDGAGKNTIVGRIREQAQHRGITLETVAFPSYGRHVTADIAAEALHGRHGDLSQSAYAMAMLFALDRREAADDLRAALARNDLLLCDRYVASNAAYSAARLHQGPDGEVVDWVGDLEFGRFGLPLPAHQLLLGVPPEIAIDRAAGRAAADATRAKDAYERDADLQSRVWRAYLDLARVQWMSPWTVADGDDAVEQVLALVA</sequence>
<evidence type="ECO:0000256" key="10">
    <source>
        <dbReference type="HAMAP-Rule" id="MF_00165"/>
    </source>
</evidence>
<dbReference type="HAMAP" id="MF_00165">
    <property type="entry name" value="Thymidylate_kinase"/>
    <property type="match status" value="1"/>
</dbReference>
<dbReference type="GO" id="GO:0005829">
    <property type="term" value="C:cytosol"/>
    <property type="evidence" value="ECO:0007669"/>
    <property type="project" value="TreeGrafter"/>
</dbReference>
<dbReference type="GO" id="GO:0004798">
    <property type="term" value="F:dTMP kinase activity"/>
    <property type="evidence" value="ECO:0007669"/>
    <property type="project" value="UniProtKB-UniRule"/>
</dbReference>
<evidence type="ECO:0000256" key="5">
    <source>
        <dbReference type="ARBA" id="ARBA00022727"/>
    </source>
</evidence>
<evidence type="ECO:0000313" key="13">
    <source>
        <dbReference type="Proteomes" id="UP000053405"/>
    </source>
</evidence>
<keyword evidence="7 10" id="KW-0418">Kinase</keyword>
<evidence type="ECO:0000256" key="9">
    <source>
        <dbReference type="ARBA" id="ARBA00048743"/>
    </source>
</evidence>
<dbReference type="InterPro" id="IPR018095">
    <property type="entry name" value="Thymidylate_kin_CS"/>
</dbReference>
<keyword evidence="6 10" id="KW-0547">Nucleotide-binding</keyword>
<dbReference type="SUPFAM" id="SSF52540">
    <property type="entry name" value="P-loop containing nucleoside triphosphate hydrolases"/>
    <property type="match status" value="1"/>
</dbReference>
<comment type="catalytic activity">
    <reaction evidence="9 10">
        <text>dTMP + ATP = dTDP + ADP</text>
        <dbReference type="Rhea" id="RHEA:13517"/>
        <dbReference type="ChEBI" id="CHEBI:30616"/>
        <dbReference type="ChEBI" id="CHEBI:58369"/>
        <dbReference type="ChEBI" id="CHEBI:63528"/>
        <dbReference type="ChEBI" id="CHEBI:456216"/>
        <dbReference type="EC" id="2.7.4.9"/>
    </reaction>
</comment>